<dbReference type="OrthoDB" id="1731747at2759"/>
<comment type="caution">
    <text evidence="1">The sequence shown here is derived from an EMBL/GenBank/DDBJ whole genome shotgun (WGS) entry which is preliminary data.</text>
</comment>
<dbReference type="PANTHER" id="PTHR36617">
    <property type="entry name" value="PROTEIN, PUTATIVE-RELATED"/>
    <property type="match status" value="1"/>
</dbReference>
<evidence type="ECO:0000313" key="2">
    <source>
        <dbReference type="Proteomes" id="UP000554482"/>
    </source>
</evidence>
<organism evidence="1 2">
    <name type="scientific">Thalictrum thalictroides</name>
    <name type="common">Rue-anemone</name>
    <name type="synonym">Anemone thalictroides</name>
    <dbReference type="NCBI Taxonomy" id="46969"/>
    <lineage>
        <taxon>Eukaryota</taxon>
        <taxon>Viridiplantae</taxon>
        <taxon>Streptophyta</taxon>
        <taxon>Embryophyta</taxon>
        <taxon>Tracheophyta</taxon>
        <taxon>Spermatophyta</taxon>
        <taxon>Magnoliopsida</taxon>
        <taxon>Ranunculales</taxon>
        <taxon>Ranunculaceae</taxon>
        <taxon>Thalictroideae</taxon>
        <taxon>Thalictrum</taxon>
    </lineage>
</organism>
<accession>A0A7J6VVC9</accession>
<dbReference type="PANTHER" id="PTHR36617:SF16">
    <property type="entry name" value="OS04G0516500 PROTEIN"/>
    <property type="match status" value="1"/>
</dbReference>
<protein>
    <recommendedName>
        <fullName evidence="3">Reverse transcriptase zinc-binding domain-containing protein</fullName>
    </recommendedName>
</protein>
<evidence type="ECO:0000313" key="1">
    <source>
        <dbReference type="EMBL" id="KAF5188823.1"/>
    </source>
</evidence>
<gene>
    <name evidence="1" type="ORF">FRX31_021590</name>
</gene>
<keyword evidence="2" id="KW-1185">Reference proteome</keyword>
<evidence type="ECO:0008006" key="3">
    <source>
        <dbReference type="Google" id="ProtNLM"/>
    </source>
</evidence>
<dbReference type="EMBL" id="JABWDY010026277">
    <property type="protein sequence ID" value="KAF5188823.1"/>
    <property type="molecule type" value="Genomic_DNA"/>
</dbReference>
<feature type="non-terminal residue" evidence="1">
    <location>
        <position position="97"/>
    </location>
</feature>
<sequence length="97" mass="11285">MFGDGITCKLGNGNRIRFWYDKWAGTSSLDSQFPRLLSLSTRKNGTVREMCHTDSESGHWLLHFRRALRDWELPMLENLLSRIGGSSFSEEDDSWSW</sequence>
<dbReference type="Proteomes" id="UP000554482">
    <property type="component" value="Unassembled WGS sequence"/>
</dbReference>
<dbReference type="AlphaFoldDB" id="A0A7J6VVC9"/>
<proteinExistence type="predicted"/>
<name>A0A7J6VVC9_THATH</name>
<reference evidence="1 2" key="1">
    <citation type="submission" date="2020-06" db="EMBL/GenBank/DDBJ databases">
        <title>Transcriptomic and genomic resources for Thalictrum thalictroides and T. hernandezii: Facilitating candidate gene discovery in an emerging model plant lineage.</title>
        <authorList>
            <person name="Arias T."/>
            <person name="Riano-Pachon D.M."/>
            <person name="Di Stilio V.S."/>
        </authorList>
    </citation>
    <scope>NUCLEOTIDE SEQUENCE [LARGE SCALE GENOMIC DNA]</scope>
    <source>
        <strain evidence="2">cv. WT478/WT964</strain>
        <tissue evidence="1">Leaves</tissue>
    </source>
</reference>